<dbReference type="Proteomes" id="UP000799424">
    <property type="component" value="Unassembled WGS sequence"/>
</dbReference>
<dbReference type="EMBL" id="MU006219">
    <property type="protein sequence ID" value="KAF2830845.1"/>
    <property type="molecule type" value="Genomic_DNA"/>
</dbReference>
<protein>
    <submittedName>
        <fullName evidence="1">Uncharacterized protein</fullName>
    </submittedName>
</protein>
<accession>A0A6A7AE20</accession>
<evidence type="ECO:0000313" key="2">
    <source>
        <dbReference type="Proteomes" id="UP000799424"/>
    </source>
</evidence>
<name>A0A6A7AE20_9PLEO</name>
<gene>
    <name evidence="1" type="ORF">CC86DRAFT_283953</name>
</gene>
<sequence length="227" mass="25801">MFTQPAYDAPAIPHFLELLHQSKALIETHGPYTTHPNTTVFQRAPISRNSAKEVSAKVFASSLATAQDCMNSAQAEGPAIHDLALFKELWDATLVALREILEIGNLDHETFGWGILGLSAGYMDKPFWKDNTEFLSLKNRLRDALMQMPNMDTPKQKKSAFTMGPGGKIGIFSKTNRDIHVYANLLLQQFKREEWARIRWYHGVAVVERWIEHLGWEPEGFESQEEC</sequence>
<evidence type="ECO:0000313" key="1">
    <source>
        <dbReference type="EMBL" id="KAF2830845.1"/>
    </source>
</evidence>
<organism evidence="1 2">
    <name type="scientific">Ophiobolus disseminans</name>
    <dbReference type="NCBI Taxonomy" id="1469910"/>
    <lineage>
        <taxon>Eukaryota</taxon>
        <taxon>Fungi</taxon>
        <taxon>Dikarya</taxon>
        <taxon>Ascomycota</taxon>
        <taxon>Pezizomycotina</taxon>
        <taxon>Dothideomycetes</taxon>
        <taxon>Pleosporomycetidae</taxon>
        <taxon>Pleosporales</taxon>
        <taxon>Pleosporineae</taxon>
        <taxon>Phaeosphaeriaceae</taxon>
        <taxon>Ophiobolus</taxon>
    </lineage>
</organism>
<dbReference type="OrthoDB" id="3785918at2759"/>
<dbReference type="AlphaFoldDB" id="A0A6A7AE20"/>
<proteinExistence type="predicted"/>
<keyword evidence="2" id="KW-1185">Reference proteome</keyword>
<reference evidence="1" key="1">
    <citation type="journal article" date="2020" name="Stud. Mycol.">
        <title>101 Dothideomycetes genomes: a test case for predicting lifestyles and emergence of pathogens.</title>
        <authorList>
            <person name="Haridas S."/>
            <person name="Albert R."/>
            <person name="Binder M."/>
            <person name="Bloem J."/>
            <person name="Labutti K."/>
            <person name="Salamov A."/>
            <person name="Andreopoulos B."/>
            <person name="Baker S."/>
            <person name="Barry K."/>
            <person name="Bills G."/>
            <person name="Bluhm B."/>
            <person name="Cannon C."/>
            <person name="Castanera R."/>
            <person name="Culley D."/>
            <person name="Daum C."/>
            <person name="Ezra D."/>
            <person name="Gonzalez J."/>
            <person name="Henrissat B."/>
            <person name="Kuo A."/>
            <person name="Liang C."/>
            <person name="Lipzen A."/>
            <person name="Lutzoni F."/>
            <person name="Magnuson J."/>
            <person name="Mondo S."/>
            <person name="Nolan M."/>
            <person name="Ohm R."/>
            <person name="Pangilinan J."/>
            <person name="Park H.-J."/>
            <person name="Ramirez L."/>
            <person name="Alfaro M."/>
            <person name="Sun H."/>
            <person name="Tritt A."/>
            <person name="Yoshinaga Y."/>
            <person name="Zwiers L.-H."/>
            <person name="Turgeon B."/>
            <person name="Goodwin S."/>
            <person name="Spatafora J."/>
            <person name="Crous P."/>
            <person name="Grigoriev I."/>
        </authorList>
    </citation>
    <scope>NUCLEOTIDE SEQUENCE</scope>
    <source>
        <strain evidence="1">CBS 113818</strain>
    </source>
</reference>